<organism evidence="3 4">
    <name type="scientific">Blepharisma stoltei</name>
    <dbReference type="NCBI Taxonomy" id="1481888"/>
    <lineage>
        <taxon>Eukaryota</taxon>
        <taxon>Sar</taxon>
        <taxon>Alveolata</taxon>
        <taxon>Ciliophora</taxon>
        <taxon>Postciliodesmatophora</taxon>
        <taxon>Heterotrichea</taxon>
        <taxon>Heterotrichida</taxon>
        <taxon>Blepharismidae</taxon>
        <taxon>Blepharisma</taxon>
    </lineage>
</organism>
<dbReference type="EMBL" id="CAJZBQ010000001">
    <property type="protein sequence ID" value="CAG9310046.1"/>
    <property type="molecule type" value="Genomic_DNA"/>
</dbReference>
<feature type="coiled-coil region" evidence="1">
    <location>
        <begin position="133"/>
        <end position="195"/>
    </location>
</feature>
<keyword evidence="4" id="KW-1185">Reference proteome</keyword>
<reference evidence="3" key="1">
    <citation type="submission" date="2021-09" db="EMBL/GenBank/DDBJ databases">
        <authorList>
            <consortium name="AG Swart"/>
            <person name="Singh M."/>
            <person name="Singh A."/>
            <person name="Seah K."/>
            <person name="Emmerich C."/>
        </authorList>
    </citation>
    <scope>NUCLEOTIDE SEQUENCE</scope>
    <source>
        <strain evidence="3">ATCC30299</strain>
    </source>
</reference>
<sequence>MGDDSIKLLLRIAEDILFSLNLPEAILSKYKSIREAAIYKADVETMKTHSPYLHRLDVSHEIIRNYSKVMDFMIAGMSTALEKHNRILEIVGKKVEITQLTNRSRAMEVLLRDLPKLTASRKEFNNDILDKFRDLEENELENLKAIAQDFEEFENQTVLAIDKVKEALLEKEQKMKEIENELSIISINAAKETEKIQEYQLKFSPRSNSARSSQLDFHKMKNVDELIMENMKLNEEKEEILNQLEKAKNAYAIDLENLQHKYEIQIQSLIDSHEQEKNRLNELKNSELEEIEIANRERENNLLEKLEKVTLEDTGVLKEMRINMEKLESTKMEYVNAYNEAINILQPLYEEFYAGHHEWIIKEKSRKKFYKGKFNKQFIDLLIKCEFALFLIEIYKNENDNLGSRLEEIIKKQESPQIIEIDQEIIKDPRTISRLSEISHHSDTTKENPRSSSREGIKTPENIPMTLSEINKNPEKIDEKIKQHLKTNGEVLKNFEKARTRLLDNIQNSKESKSLSRSDTFENLYTKYLLKS</sequence>
<evidence type="ECO:0000313" key="4">
    <source>
        <dbReference type="Proteomes" id="UP001162131"/>
    </source>
</evidence>
<evidence type="ECO:0008006" key="5">
    <source>
        <dbReference type="Google" id="ProtNLM"/>
    </source>
</evidence>
<feature type="compositionally biased region" description="Basic and acidic residues" evidence="2">
    <location>
        <begin position="436"/>
        <end position="458"/>
    </location>
</feature>
<dbReference type="AlphaFoldDB" id="A0AAU9I9H5"/>
<dbReference type="Proteomes" id="UP001162131">
    <property type="component" value="Unassembled WGS sequence"/>
</dbReference>
<feature type="region of interest" description="Disordered" evidence="2">
    <location>
        <begin position="436"/>
        <end position="475"/>
    </location>
</feature>
<comment type="caution">
    <text evidence="3">The sequence shown here is derived from an EMBL/GenBank/DDBJ whole genome shotgun (WGS) entry which is preliminary data.</text>
</comment>
<proteinExistence type="predicted"/>
<keyword evidence="1" id="KW-0175">Coiled coil</keyword>
<accession>A0AAU9I9H5</accession>
<evidence type="ECO:0000256" key="1">
    <source>
        <dbReference type="SAM" id="Coils"/>
    </source>
</evidence>
<evidence type="ECO:0000313" key="3">
    <source>
        <dbReference type="EMBL" id="CAG9310046.1"/>
    </source>
</evidence>
<protein>
    <recommendedName>
        <fullName evidence="5">Dynein regulatory complex protein 10</fullName>
    </recommendedName>
</protein>
<name>A0AAU9I9H5_9CILI</name>
<evidence type="ECO:0000256" key="2">
    <source>
        <dbReference type="SAM" id="MobiDB-lite"/>
    </source>
</evidence>
<feature type="coiled-coil region" evidence="1">
    <location>
        <begin position="223"/>
        <end position="337"/>
    </location>
</feature>
<gene>
    <name evidence="3" type="ORF">BSTOLATCC_MIC258</name>
</gene>